<gene>
    <name evidence="8" type="ORF">C4900_01805</name>
</gene>
<evidence type="ECO:0000313" key="8">
    <source>
        <dbReference type="EMBL" id="RCN58553.1"/>
    </source>
</evidence>
<dbReference type="PROSITE" id="PS00217">
    <property type="entry name" value="SUGAR_TRANSPORT_2"/>
    <property type="match status" value="1"/>
</dbReference>
<dbReference type="GO" id="GO:0022857">
    <property type="term" value="F:transmembrane transporter activity"/>
    <property type="evidence" value="ECO:0007669"/>
    <property type="project" value="InterPro"/>
</dbReference>
<evidence type="ECO:0000256" key="3">
    <source>
        <dbReference type="ARBA" id="ARBA00022989"/>
    </source>
</evidence>
<dbReference type="InterPro" id="IPR020846">
    <property type="entry name" value="MFS_dom"/>
</dbReference>
<feature type="transmembrane region" description="Helical" evidence="6">
    <location>
        <begin position="338"/>
        <end position="354"/>
    </location>
</feature>
<evidence type="ECO:0000256" key="4">
    <source>
        <dbReference type="ARBA" id="ARBA00023136"/>
    </source>
</evidence>
<dbReference type="EMBL" id="PSYR01000001">
    <property type="protein sequence ID" value="RCN58553.1"/>
    <property type="molecule type" value="Genomic_DNA"/>
</dbReference>
<dbReference type="Gene3D" id="1.20.1250.20">
    <property type="entry name" value="MFS general substrate transporter like domains"/>
    <property type="match status" value="2"/>
</dbReference>
<comment type="subcellular location">
    <subcellularLocation>
        <location evidence="1">Membrane</location>
        <topology evidence="1">Multi-pass membrane protein</topology>
    </subcellularLocation>
</comment>
<evidence type="ECO:0000256" key="6">
    <source>
        <dbReference type="SAM" id="Phobius"/>
    </source>
</evidence>
<evidence type="ECO:0000256" key="5">
    <source>
        <dbReference type="SAM" id="MobiDB-lite"/>
    </source>
</evidence>
<keyword evidence="4 6" id="KW-0472">Membrane</keyword>
<reference evidence="8 9" key="1">
    <citation type="submission" date="2018-02" db="EMBL/GenBank/DDBJ databases">
        <title>Insights into the biology of acidophilic members of the Acidiferrobacteraceae family derived from comparative genomic analyses.</title>
        <authorList>
            <person name="Issotta F."/>
            <person name="Thyssen C."/>
            <person name="Mena C."/>
            <person name="Moya A."/>
            <person name="Bellenberg S."/>
            <person name="Sproer C."/>
            <person name="Covarrubias P.C."/>
            <person name="Sand W."/>
            <person name="Quatrini R."/>
            <person name="Vera M."/>
        </authorList>
    </citation>
    <scope>NUCLEOTIDE SEQUENCE [LARGE SCALE GENOMIC DNA]</scope>
    <source>
        <strain evidence="9">m-1</strain>
    </source>
</reference>
<feature type="transmembrane region" description="Helical" evidence="6">
    <location>
        <begin position="397"/>
        <end position="420"/>
    </location>
</feature>
<evidence type="ECO:0000256" key="1">
    <source>
        <dbReference type="ARBA" id="ARBA00004141"/>
    </source>
</evidence>
<dbReference type="Proteomes" id="UP000253250">
    <property type="component" value="Unassembled WGS sequence"/>
</dbReference>
<evidence type="ECO:0000256" key="2">
    <source>
        <dbReference type="ARBA" id="ARBA00022692"/>
    </source>
</evidence>
<keyword evidence="2 6" id="KW-0812">Transmembrane</keyword>
<dbReference type="GO" id="GO:0016020">
    <property type="term" value="C:membrane"/>
    <property type="evidence" value="ECO:0007669"/>
    <property type="project" value="UniProtKB-SubCell"/>
</dbReference>
<proteinExistence type="predicted"/>
<evidence type="ECO:0000313" key="9">
    <source>
        <dbReference type="Proteomes" id="UP000253250"/>
    </source>
</evidence>
<feature type="transmembrane region" description="Helical" evidence="6">
    <location>
        <begin position="264"/>
        <end position="286"/>
    </location>
</feature>
<dbReference type="PANTHER" id="PTHR24064">
    <property type="entry name" value="SOLUTE CARRIER FAMILY 22 MEMBER"/>
    <property type="match status" value="1"/>
</dbReference>
<keyword evidence="9" id="KW-1185">Reference proteome</keyword>
<dbReference type="PROSITE" id="PS00216">
    <property type="entry name" value="SUGAR_TRANSPORT_1"/>
    <property type="match status" value="1"/>
</dbReference>
<feature type="compositionally biased region" description="Polar residues" evidence="5">
    <location>
        <begin position="227"/>
        <end position="239"/>
    </location>
</feature>
<dbReference type="RefSeq" id="WP_114282213.1">
    <property type="nucleotide sequence ID" value="NZ_PSYR01000001.1"/>
</dbReference>
<keyword evidence="3 6" id="KW-1133">Transmembrane helix</keyword>
<feature type="transmembrane region" description="Helical" evidence="6">
    <location>
        <begin position="179"/>
        <end position="198"/>
    </location>
</feature>
<comment type="caution">
    <text evidence="8">The sequence shown here is derived from an EMBL/GenBank/DDBJ whole genome shotgun (WGS) entry which is preliminary data.</text>
</comment>
<feature type="domain" description="Major facilitator superfamily (MFS) profile" evidence="7">
    <location>
        <begin position="24"/>
        <end position="452"/>
    </location>
</feature>
<feature type="region of interest" description="Disordered" evidence="5">
    <location>
        <begin position="227"/>
        <end position="247"/>
    </location>
</feature>
<feature type="transmembrane region" description="Helical" evidence="6">
    <location>
        <begin position="306"/>
        <end position="326"/>
    </location>
</feature>
<dbReference type="InterPro" id="IPR005828">
    <property type="entry name" value="MFS_sugar_transport-like"/>
</dbReference>
<organism evidence="8 9">
    <name type="scientific">Acidiferrobacter thiooxydans</name>
    <dbReference type="NCBI Taxonomy" id="163359"/>
    <lineage>
        <taxon>Bacteria</taxon>
        <taxon>Pseudomonadati</taxon>
        <taxon>Pseudomonadota</taxon>
        <taxon>Gammaproteobacteria</taxon>
        <taxon>Acidiferrobacterales</taxon>
        <taxon>Acidiferrobacteraceae</taxon>
        <taxon>Acidiferrobacter</taxon>
    </lineage>
</organism>
<dbReference type="AlphaFoldDB" id="A0A368HGM8"/>
<dbReference type="InterPro" id="IPR036259">
    <property type="entry name" value="MFS_trans_sf"/>
</dbReference>
<evidence type="ECO:0000259" key="7">
    <source>
        <dbReference type="PROSITE" id="PS50850"/>
    </source>
</evidence>
<feature type="transmembrane region" description="Helical" evidence="6">
    <location>
        <begin position="60"/>
        <end position="78"/>
    </location>
</feature>
<feature type="transmembrane region" description="Helical" evidence="6">
    <location>
        <begin position="148"/>
        <end position="167"/>
    </location>
</feature>
<protein>
    <submittedName>
        <fullName evidence="8">MFS transporter</fullName>
    </submittedName>
</protein>
<feature type="transmembrane region" description="Helical" evidence="6">
    <location>
        <begin position="360"/>
        <end position="385"/>
    </location>
</feature>
<dbReference type="Pfam" id="PF00083">
    <property type="entry name" value="Sugar_tr"/>
    <property type="match status" value="1"/>
</dbReference>
<feature type="transmembrane region" description="Helical" evidence="6">
    <location>
        <begin position="115"/>
        <end position="136"/>
    </location>
</feature>
<sequence length="480" mass="51093">MAQDNRSLLQALDEAPVSFFHMRAAVTAGMGFFTDAYDLFIIGMALVYLKPEWHLTAGQIGILGSGSLLAAFLGALTLGRLADLIGRKTIYGLEAALMAIGALACAFAPDFTWLLVFRFILGFGIGGDYPMSAVLMSEYSNAKQRGSLVSLVFGMQGLGLVFGPVVALTLEAAGISHDIIWRIMLGLGAIPPLAVLYLRRTMPESPRYKALVRGQSEAAARDMASYSEGQIPSTGQSAGSRLPGGPLRPRTTTLRAFLGNRRNLLMILGTAGSWFLLDYAFYGNVISTPQIIGLLAPHASRLQGTAWALVIFAVAAVPGYLASILLMDRIGHRRLQMIGFAVMAISFGVIALVPDMTHDVLPFLFLYGVSFFFTEFGPNCTTFVIPAEVFPTGGRTTGHGIAAGIGKLGAFAGTFLFPYISRAGGLKGAMMFAAGVSLLGLLLTQMTLPETSGQTLEALSAEADEEPMDDPRLVRTGASR</sequence>
<dbReference type="SUPFAM" id="SSF103473">
    <property type="entry name" value="MFS general substrate transporter"/>
    <property type="match status" value="1"/>
</dbReference>
<accession>A0A368HGM8</accession>
<feature type="transmembrane region" description="Helical" evidence="6">
    <location>
        <begin position="24"/>
        <end position="48"/>
    </location>
</feature>
<dbReference type="OrthoDB" id="5368493at2"/>
<name>A0A368HGM8_9GAMM</name>
<feature type="transmembrane region" description="Helical" evidence="6">
    <location>
        <begin position="90"/>
        <end position="109"/>
    </location>
</feature>
<dbReference type="InterPro" id="IPR005829">
    <property type="entry name" value="Sugar_transporter_CS"/>
</dbReference>
<dbReference type="PROSITE" id="PS50850">
    <property type="entry name" value="MFS"/>
    <property type="match status" value="1"/>
</dbReference>